<evidence type="ECO:0000313" key="2">
    <source>
        <dbReference type="EMBL" id="KAK9927002.1"/>
    </source>
</evidence>
<dbReference type="EMBL" id="JBEDUW010000005">
    <property type="protein sequence ID" value="KAK9927002.1"/>
    <property type="molecule type" value="Genomic_DNA"/>
</dbReference>
<reference evidence="2 3" key="1">
    <citation type="journal article" date="2023" name="G3 (Bethesda)">
        <title>A chromosome-length genome assembly and annotation of blackberry (Rubus argutus, cv. 'Hillquist').</title>
        <authorList>
            <person name="Bruna T."/>
            <person name="Aryal R."/>
            <person name="Dudchenko O."/>
            <person name="Sargent D.J."/>
            <person name="Mead D."/>
            <person name="Buti M."/>
            <person name="Cavallini A."/>
            <person name="Hytonen T."/>
            <person name="Andres J."/>
            <person name="Pham M."/>
            <person name="Weisz D."/>
            <person name="Mascagni F."/>
            <person name="Usai G."/>
            <person name="Natali L."/>
            <person name="Bassil N."/>
            <person name="Fernandez G.E."/>
            <person name="Lomsadze A."/>
            <person name="Armour M."/>
            <person name="Olukolu B."/>
            <person name="Poorten T."/>
            <person name="Britton C."/>
            <person name="Davik J."/>
            <person name="Ashrafi H."/>
            <person name="Aiden E.L."/>
            <person name="Borodovsky M."/>
            <person name="Worthington M."/>
        </authorList>
    </citation>
    <scope>NUCLEOTIDE SEQUENCE [LARGE SCALE GENOMIC DNA]</scope>
    <source>
        <strain evidence="2">PI 553951</strain>
    </source>
</reference>
<keyword evidence="3" id="KW-1185">Reference proteome</keyword>
<dbReference type="Proteomes" id="UP001457282">
    <property type="component" value="Unassembled WGS sequence"/>
</dbReference>
<gene>
    <name evidence="2" type="ORF">M0R45_024207</name>
</gene>
<accession>A0AAW1WUF1</accession>
<feature type="region of interest" description="Disordered" evidence="1">
    <location>
        <begin position="1"/>
        <end position="34"/>
    </location>
</feature>
<dbReference type="AlphaFoldDB" id="A0AAW1WUF1"/>
<sequence length="110" mass="11947">MLDCTTFESPDNPGDGVQIEVSEDSESMRSSSPESAVFSGHVDEAFFSRSAGDYHSTDETSASKSPIPSSIGLVLAVGCVSKKLQVQNHSHNWLAERSLLWRWTVGPFSL</sequence>
<evidence type="ECO:0000313" key="3">
    <source>
        <dbReference type="Proteomes" id="UP001457282"/>
    </source>
</evidence>
<organism evidence="2 3">
    <name type="scientific">Rubus argutus</name>
    <name type="common">Southern blackberry</name>
    <dbReference type="NCBI Taxonomy" id="59490"/>
    <lineage>
        <taxon>Eukaryota</taxon>
        <taxon>Viridiplantae</taxon>
        <taxon>Streptophyta</taxon>
        <taxon>Embryophyta</taxon>
        <taxon>Tracheophyta</taxon>
        <taxon>Spermatophyta</taxon>
        <taxon>Magnoliopsida</taxon>
        <taxon>eudicotyledons</taxon>
        <taxon>Gunneridae</taxon>
        <taxon>Pentapetalae</taxon>
        <taxon>rosids</taxon>
        <taxon>fabids</taxon>
        <taxon>Rosales</taxon>
        <taxon>Rosaceae</taxon>
        <taxon>Rosoideae</taxon>
        <taxon>Rosoideae incertae sedis</taxon>
        <taxon>Rubus</taxon>
    </lineage>
</organism>
<name>A0AAW1WUF1_RUBAR</name>
<proteinExistence type="predicted"/>
<evidence type="ECO:0000256" key="1">
    <source>
        <dbReference type="SAM" id="MobiDB-lite"/>
    </source>
</evidence>
<protein>
    <submittedName>
        <fullName evidence="2">Uncharacterized protein</fullName>
    </submittedName>
</protein>
<comment type="caution">
    <text evidence="2">The sequence shown here is derived from an EMBL/GenBank/DDBJ whole genome shotgun (WGS) entry which is preliminary data.</text>
</comment>